<reference evidence="1 2" key="1">
    <citation type="submission" date="2019-02" db="EMBL/GenBank/DDBJ databases">
        <authorList>
            <person name="Li Y."/>
        </authorList>
    </citation>
    <scope>NUCLEOTIDE SEQUENCE [LARGE SCALE GENOMIC DNA]</scope>
    <source>
        <strain evidence="1 2">30C10-4-7</strain>
    </source>
</reference>
<keyword evidence="2" id="KW-1185">Reference proteome</keyword>
<evidence type="ECO:0000313" key="2">
    <source>
        <dbReference type="Proteomes" id="UP000292855"/>
    </source>
</evidence>
<dbReference type="EMBL" id="SGIT01000001">
    <property type="protein sequence ID" value="RZF61604.1"/>
    <property type="molecule type" value="Genomic_DNA"/>
</dbReference>
<dbReference type="OrthoDB" id="709933at2"/>
<protein>
    <recommendedName>
        <fullName evidence="3">DUF2946 domain-containing protein</fullName>
    </recommendedName>
</protein>
<gene>
    <name evidence="1" type="ORF">EWE74_01820</name>
</gene>
<dbReference type="RefSeq" id="WP_130139833.1">
    <property type="nucleotide sequence ID" value="NZ_SGIT01000001.1"/>
</dbReference>
<name>A0A4Q6XW39_9SPHI</name>
<accession>A0A4Q6XW39</accession>
<evidence type="ECO:0008006" key="3">
    <source>
        <dbReference type="Google" id="ProtNLM"/>
    </source>
</evidence>
<proteinExistence type="predicted"/>
<organism evidence="1 2">
    <name type="scientific">Sphingobacterium corticibacterium</name>
    <dbReference type="NCBI Taxonomy" id="2484746"/>
    <lineage>
        <taxon>Bacteria</taxon>
        <taxon>Pseudomonadati</taxon>
        <taxon>Bacteroidota</taxon>
        <taxon>Sphingobacteriia</taxon>
        <taxon>Sphingobacteriales</taxon>
        <taxon>Sphingobacteriaceae</taxon>
        <taxon>Sphingobacterium</taxon>
    </lineage>
</organism>
<sequence>MVAKIGRFIGVIMALLVLSTSNGLHYTHDITHHHDCSSSDHQEHPDADECALCWFVLHQVSHHFAIDSLLPDIAVQTCINLRNGRNSLFFPDGIERLQRNKDPPQHV</sequence>
<comment type="caution">
    <text evidence="1">The sequence shown here is derived from an EMBL/GenBank/DDBJ whole genome shotgun (WGS) entry which is preliminary data.</text>
</comment>
<dbReference type="Proteomes" id="UP000292855">
    <property type="component" value="Unassembled WGS sequence"/>
</dbReference>
<dbReference type="AlphaFoldDB" id="A0A4Q6XW39"/>
<evidence type="ECO:0000313" key="1">
    <source>
        <dbReference type="EMBL" id="RZF61604.1"/>
    </source>
</evidence>